<keyword evidence="3" id="KW-1185">Reference proteome</keyword>
<organism evidence="2 3">
    <name type="scientific">Trifolium medium</name>
    <dbReference type="NCBI Taxonomy" id="97028"/>
    <lineage>
        <taxon>Eukaryota</taxon>
        <taxon>Viridiplantae</taxon>
        <taxon>Streptophyta</taxon>
        <taxon>Embryophyta</taxon>
        <taxon>Tracheophyta</taxon>
        <taxon>Spermatophyta</taxon>
        <taxon>Magnoliopsida</taxon>
        <taxon>eudicotyledons</taxon>
        <taxon>Gunneridae</taxon>
        <taxon>Pentapetalae</taxon>
        <taxon>rosids</taxon>
        <taxon>fabids</taxon>
        <taxon>Fabales</taxon>
        <taxon>Fabaceae</taxon>
        <taxon>Papilionoideae</taxon>
        <taxon>50 kb inversion clade</taxon>
        <taxon>NPAAA clade</taxon>
        <taxon>Hologalegina</taxon>
        <taxon>IRL clade</taxon>
        <taxon>Trifolieae</taxon>
        <taxon>Trifolium</taxon>
    </lineage>
</organism>
<dbReference type="Pfam" id="PF03732">
    <property type="entry name" value="Retrotrans_gag"/>
    <property type="match status" value="1"/>
</dbReference>
<feature type="non-terminal residue" evidence="2">
    <location>
        <position position="1"/>
    </location>
</feature>
<dbReference type="Proteomes" id="UP000265520">
    <property type="component" value="Unassembled WGS sequence"/>
</dbReference>
<protein>
    <recommendedName>
        <fullName evidence="1">Retrotransposon gag domain-containing protein</fullName>
    </recommendedName>
</protein>
<feature type="domain" description="Retrotransposon gag" evidence="1">
    <location>
        <begin position="54"/>
        <end position="123"/>
    </location>
</feature>
<evidence type="ECO:0000313" key="2">
    <source>
        <dbReference type="EMBL" id="MCI36923.1"/>
    </source>
</evidence>
<sequence>PLSWEILNAPLPAILEKPPSNLGKYDGQGDPDEHISDLDVQLDYRQVRGHIKCRLFSTTLTKRTLDWYKALPPGSIHSWTQLSKQFREYFTASKKPPKTVATLETIVQGDNESLRAYLERFNKEAVQ</sequence>
<evidence type="ECO:0000259" key="1">
    <source>
        <dbReference type="Pfam" id="PF03732"/>
    </source>
</evidence>
<feature type="non-terminal residue" evidence="2">
    <location>
        <position position="127"/>
    </location>
</feature>
<proteinExistence type="predicted"/>
<dbReference type="InterPro" id="IPR005162">
    <property type="entry name" value="Retrotrans_gag_dom"/>
</dbReference>
<comment type="caution">
    <text evidence="2">The sequence shown here is derived from an EMBL/GenBank/DDBJ whole genome shotgun (WGS) entry which is preliminary data.</text>
</comment>
<dbReference type="AlphaFoldDB" id="A0A392RJZ6"/>
<reference evidence="2 3" key="1">
    <citation type="journal article" date="2018" name="Front. Plant Sci.">
        <title>Red Clover (Trifolium pratense) and Zigzag Clover (T. medium) - A Picture of Genomic Similarities and Differences.</title>
        <authorList>
            <person name="Dluhosova J."/>
            <person name="Istvanek J."/>
            <person name="Nedelnik J."/>
            <person name="Repkova J."/>
        </authorList>
    </citation>
    <scope>NUCLEOTIDE SEQUENCE [LARGE SCALE GENOMIC DNA]</scope>
    <source>
        <strain evidence="3">cv. 10/8</strain>
        <tissue evidence="2">Leaf</tissue>
    </source>
</reference>
<accession>A0A392RJZ6</accession>
<dbReference type="PANTHER" id="PTHR33223:SF10">
    <property type="entry name" value="AMINOTRANSFERASE-LIKE PLANT MOBILE DOMAIN-CONTAINING PROTEIN"/>
    <property type="match status" value="1"/>
</dbReference>
<dbReference type="PANTHER" id="PTHR33223">
    <property type="entry name" value="CCHC-TYPE DOMAIN-CONTAINING PROTEIN"/>
    <property type="match status" value="1"/>
</dbReference>
<name>A0A392RJZ6_9FABA</name>
<evidence type="ECO:0000313" key="3">
    <source>
        <dbReference type="Proteomes" id="UP000265520"/>
    </source>
</evidence>
<dbReference type="EMBL" id="LXQA010238711">
    <property type="protein sequence ID" value="MCI36923.1"/>
    <property type="molecule type" value="Genomic_DNA"/>
</dbReference>